<organism evidence="1 2">
    <name type="scientific">Marinomonas mediterranea (strain ATCC 700492 / JCM 21426 / NBRC 103028 / MMB-1)</name>
    <dbReference type="NCBI Taxonomy" id="717774"/>
    <lineage>
        <taxon>Bacteria</taxon>
        <taxon>Pseudomonadati</taxon>
        <taxon>Pseudomonadota</taxon>
        <taxon>Gammaproteobacteria</taxon>
        <taxon>Oceanospirillales</taxon>
        <taxon>Oceanospirillaceae</taxon>
        <taxon>Marinomonas</taxon>
    </lineage>
</organism>
<dbReference type="Proteomes" id="UP000001062">
    <property type="component" value="Chromosome"/>
</dbReference>
<reference evidence="1 2" key="1">
    <citation type="journal article" date="2012" name="Stand. Genomic Sci.">
        <title>Complete genome sequence of the melanogenic marine bacterium Marinomonas mediterranea type strain (MMB-1(T)).</title>
        <authorList>
            <person name="Lucas-Elio P."/>
            <person name="Goodwin L."/>
            <person name="Woyke T."/>
            <person name="Pitluck S."/>
            <person name="Nolan M."/>
            <person name="Kyrpides N.C."/>
            <person name="Detter J.C."/>
            <person name="Copeland A."/>
            <person name="Teshima H."/>
            <person name="Bruce D."/>
            <person name="Detter C."/>
            <person name="Tapia R."/>
            <person name="Han S."/>
            <person name="Land M.L."/>
            <person name="Ivanova N."/>
            <person name="Mikhailova N."/>
            <person name="Johnston A.W."/>
            <person name="Sanchez-Amat A."/>
        </authorList>
    </citation>
    <scope>NUCLEOTIDE SEQUENCE [LARGE SCALE GENOMIC DNA]</scope>
    <source>
        <strain evidence="2">ATCC 700492 / JCM 21426 / NBRC 103028 / MMB-1</strain>
    </source>
</reference>
<dbReference type="InterPro" id="IPR015003">
    <property type="entry name" value="DUF1853"/>
</dbReference>
<dbReference type="STRING" id="717774.Marme_2495"/>
<dbReference type="OrthoDB" id="378654at2"/>
<dbReference type="AlphaFoldDB" id="F2JVU1"/>
<dbReference type="HOGENOM" id="CLU_053324_0_0_6"/>
<evidence type="ECO:0000313" key="1">
    <source>
        <dbReference type="EMBL" id="ADZ91727.1"/>
    </source>
</evidence>
<evidence type="ECO:0008006" key="3">
    <source>
        <dbReference type="Google" id="ProtNLM"/>
    </source>
</evidence>
<gene>
    <name evidence="1" type="ordered locus">Marme_2495</name>
</gene>
<dbReference type="eggNOG" id="COG3782">
    <property type="taxonomic scope" value="Bacteria"/>
</dbReference>
<sequence>MVNKNLIDDLRWVLQFETINDAMNLVDYRIQDWDAQLENLSNNRTLIEDAFSEVKSHFLGTYFEVLFSFAIRHFTTLEVICEHEQIHLSGRTLGEVDLIVRTPQGEFIQFEIAIKFYLQRPDLVPHDWIGPNKNDSLYKKTERALTHQLTILKTDEGIEWLKSRSLPVVERTELLVFGRLFYDFLNRHRHHSDAVWIRFDDFCRAAFSSLAIAKKPHWLTHAEDMEYIDHSECCLYLKECFTTDSRPVLFAVYDEFMINDGNKWVFVVPNAW</sequence>
<accession>F2JVU1</accession>
<dbReference type="EMBL" id="CP002583">
    <property type="protein sequence ID" value="ADZ91727.1"/>
    <property type="molecule type" value="Genomic_DNA"/>
</dbReference>
<keyword evidence="2" id="KW-1185">Reference proteome</keyword>
<name>F2JVU1_MARM1</name>
<dbReference type="Pfam" id="PF08907">
    <property type="entry name" value="DUF1853"/>
    <property type="match status" value="1"/>
</dbReference>
<dbReference type="PATRIC" id="fig|717774.3.peg.2580"/>
<protein>
    <recommendedName>
        <fullName evidence="3">DUF1853 domain-containing protein</fullName>
    </recommendedName>
</protein>
<dbReference type="RefSeq" id="WP_013661631.1">
    <property type="nucleotide sequence ID" value="NC_015276.1"/>
</dbReference>
<proteinExistence type="predicted"/>
<evidence type="ECO:0000313" key="2">
    <source>
        <dbReference type="Proteomes" id="UP000001062"/>
    </source>
</evidence>
<dbReference type="KEGG" id="mme:Marme_2495"/>